<organism evidence="1 2">
    <name type="scientific">Clonostachys rosea f. rosea IK726</name>
    <dbReference type="NCBI Taxonomy" id="1349383"/>
    <lineage>
        <taxon>Eukaryota</taxon>
        <taxon>Fungi</taxon>
        <taxon>Dikarya</taxon>
        <taxon>Ascomycota</taxon>
        <taxon>Pezizomycotina</taxon>
        <taxon>Sordariomycetes</taxon>
        <taxon>Hypocreomycetidae</taxon>
        <taxon>Hypocreales</taxon>
        <taxon>Bionectriaceae</taxon>
        <taxon>Clonostachys</taxon>
    </lineage>
</organism>
<protein>
    <submittedName>
        <fullName evidence="1">Uncharacterized protein</fullName>
    </submittedName>
</protein>
<dbReference type="Proteomes" id="UP000836387">
    <property type="component" value="Unassembled WGS sequence"/>
</dbReference>
<evidence type="ECO:0000313" key="2">
    <source>
        <dbReference type="Proteomes" id="UP000836387"/>
    </source>
</evidence>
<accession>A0ACA9UBF8</accession>
<gene>
    <name evidence="1" type="ORF">CRV2_00022117</name>
</gene>
<keyword evidence="2" id="KW-1185">Reference proteome</keyword>
<reference evidence="1" key="1">
    <citation type="submission" date="2020-04" db="EMBL/GenBank/DDBJ databases">
        <authorList>
            <person name="Broberg M."/>
        </authorList>
    </citation>
    <scope>NUCLEOTIDE SEQUENCE</scope>
</reference>
<comment type="caution">
    <text evidence="1">The sequence shown here is derived from an EMBL/GenBank/DDBJ whole genome shotgun (WGS) entry which is preliminary data.</text>
</comment>
<dbReference type="EMBL" id="CADEHS020000150">
    <property type="protein sequence ID" value="CAG9950117.1"/>
    <property type="molecule type" value="Genomic_DNA"/>
</dbReference>
<proteinExistence type="predicted"/>
<sequence length="102" mass="11055">MIWEGSAAALVIKYGRHRALLSISAQSDDDGRNCAGSFHGKALKSREPSTLHAAFHGTGEDAQPAGHQLWRRGIHHSNDESASSIDHVVDKNQQRQSQATEG</sequence>
<reference evidence="1" key="2">
    <citation type="submission" date="2021-10" db="EMBL/GenBank/DDBJ databases">
        <authorList>
            <person name="Piombo E."/>
        </authorList>
    </citation>
    <scope>NUCLEOTIDE SEQUENCE</scope>
</reference>
<evidence type="ECO:0000313" key="1">
    <source>
        <dbReference type="EMBL" id="CAG9950117.1"/>
    </source>
</evidence>
<name>A0ACA9UBF8_BIOOC</name>